<accession>A0ABS0CCL4</accession>
<gene>
    <name evidence="1" type="ORF">IU470_23705</name>
</gene>
<proteinExistence type="predicted"/>
<comment type="caution">
    <text evidence="1">The sequence shown here is derived from an EMBL/GenBank/DDBJ whole genome shotgun (WGS) entry which is preliminary data.</text>
</comment>
<dbReference type="Proteomes" id="UP000807309">
    <property type="component" value="Unassembled WGS sequence"/>
</dbReference>
<dbReference type="RefSeq" id="WP_195035031.1">
    <property type="nucleotide sequence ID" value="NZ_JADLRE010000019.1"/>
</dbReference>
<dbReference type="EMBL" id="JADLRE010000019">
    <property type="protein sequence ID" value="MBF6228098.1"/>
    <property type="molecule type" value="Genomic_DNA"/>
</dbReference>
<evidence type="ECO:0000313" key="2">
    <source>
        <dbReference type="Proteomes" id="UP000807309"/>
    </source>
</evidence>
<evidence type="ECO:0000313" key="1">
    <source>
        <dbReference type="EMBL" id="MBF6228098.1"/>
    </source>
</evidence>
<name>A0ABS0CCL4_9NOCA</name>
<reference evidence="1 2" key="1">
    <citation type="submission" date="2020-10" db="EMBL/GenBank/DDBJ databases">
        <title>Identification of Nocardia species via Next-generation sequencing and recognition of intraspecies genetic diversity.</title>
        <authorList>
            <person name="Li P."/>
            <person name="Li P."/>
            <person name="Lu B."/>
        </authorList>
    </citation>
    <scope>NUCLEOTIDE SEQUENCE [LARGE SCALE GENOMIC DNA]</scope>
    <source>
        <strain evidence="1 2">N-11</strain>
    </source>
</reference>
<organism evidence="1 2">
    <name type="scientific">Nocardia abscessus</name>
    <dbReference type="NCBI Taxonomy" id="120957"/>
    <lineage>
        <taxon>Bacteria</taxon>
        <taxon>Bacillati</taxon>
        <taxon>Actinomycetota</taxon>
        <taxon>Actinomycetes</taxon>
        <taxon>Mycobacteriales</taxon>
        <taxon>Nocardiaceae</taxon>
        <taxon>Nocardia</taxon>
    </lineage>
</organism>
<keyword evidence="2" id="KW-1185">Reference proteome</keyword>
<protein>
    <submittedName>
        <fullName evidence="1">Uncharacterized protein</fullName>
    </submittedName>
</protein>
<sequence length="46" mass="5117">MTDLARTAAIHATRTDHHNIIERRAATVLAARRLVSPDAPPTESRR</sequence>